<dbReference type="InParanoid" id="A0A7M7RFY5"/>
<feature type="region of interest" description="Disordered" evidence="1">
    <location>
        <begin position="32"/>
        <end position="105"/>
    </location>
</feature>
<evidence type="ECO:0000256" key="1">
    <source>
        <dbReference type="SAM" id="MobiDB-lite"/>
    </source>
</evidence>
<proteinExistence type="predicted"/>
<evidence type="ECO:0000313" key="3">
    <source>
        <dbReference type="Proteomes" id="UP000007110"/>
    </source>
</evidence>
<feature type="compositionally biased region" description="Low complexity" evidence="1">
    <location>
        <begin position="198"/>
        <end position="212"/>
    </location>
</feature>
<reference evidence="3" key="1">
    <citation type="submission" date="2015-02" db="EMBL/GenBank/DDBJ databases">
        <title>Genome sequencing for Strongylocentrotus purpuratus.</title>
        <authorList>
            <person name="Murali S."/>
            <person name="Liu Y."/>
            <person name="Vee V."/>
            <person name="English A."/>
            <person name="Wang M."/>
            <person name="Skinner E."/>
            <person name="Han Y."/>
            <person name="Muzny D.M."/>
            <person name="Worley K.C."/>
            <person name="Gibbs R.A."/>
        </authorList>
    </citation>
    <scope>NUCLEOTIDE SEQUENCE</scope>
</reference>
<dbReference type="OrthoDB" id="10071597at2759"/>
<reference evidence="2" key="2">
    <citation type="submission" date="2021-01" db="UniProtKB">
        <authorList>
            <consortium name="EnsemblMetazoa"/>
        </authorList>
    </citation>
    <scope>IDENTIFICATION</scope>
</reference>
<name>A0A7M7RFY5_STRPU</name>
<dbReference type="AlphaFoldDB" id="A0A7M7RFY5"/>
<accession>A0A7M7RFY5</accession>
<feature type="region of interest" description="Disordered" evidence="1">
    <location>
        <begin position="196"/>
        <end position="288"/>
    </location>
</feature>
<organism evidence="2 3">
    <name type="scientific">Strongylocentrotus purpuratus</name>
    <name type="common">Purple sea urchin</name>
    <dbReference type="NCBI Taxonomy" id="7668"/>
    <lineage>
        <taxon>Eukaryota</taxon>
        <taxon>Metazoa</taxon>
        <taxon>Echinodermata</taxon>
        <taxon>Eleutherozoa</taxon>
        <taxon>Echinozoa</taxon>
        <taxon>Echinoidea</taxon>
        <taxon>Euechinoidea</taxon>
        <taxon>Echinacea</taxon>
        <taxon>Camarodonta</taxon>
        <taxon>Echinidea</taxon>
        <taxon>Strongylocentrotidae</taxon>
        <taxon>Strongylocentrotus</taxon>
    </lineage>
</organism>
<dbReference type="KEGG" id="spu:591223"/>
<sequence length="288" mass="31190">MEGATRHISVAVPSMNSPRAAVARQSVQTALNRSIPAQGQGVEDFIPSKSNSRTNKRTPSPRMVRTAPNVNPSAATNEFVGRTRTGPSRQPAKTSIVDLGGIPGLHPRDRVNVRGIGGFYPPLRMKTGAGSGKFAVSEPVSTAWGQKFKPQETDLSSSSSTSLQQYNIELSPNQSDLGPDSVPNSQTNLNWLQKRNNDQSNNNAANNSSGQDHSPSPLTAKDSSRGPYHTSPTPEVKAGIHRKKPDAAWVRAFKVKQHRNSRYKEMETGSKSTSSPELDGNRKWGLQD</sequence>
<dbReference type="Proteomes" id="UP000007110">
    <property type="component" value="Unassembled WGS sequence"/>
</dbReference>
<dbReference type="OMA" id="RYKEMET"/>
<dbReference type="GeneID" id="591223"/>
<dbReference type="EnsemblMetazoa" id="XM_795548">
    <property type="protein sequence ID" value="XP_800641"/>
    <property type="gene ID" value="LOC591223"/>
</dbReference>
<keyword evidence="3" id="KW-1185">Reference proteome</keyword>
<evidence type="ECO:0000313" key="2">
    <source>
        <dbReference type="EnsemblMetazoa" id="XP_800641"/>
    </source>
</evidence>
<dbReference type="RefSeq" id="XP_800641.3">
    <property type="nucleotide sequence ID" value="XM_795548.5"/>
</dbReference>
<protein>
    <submittedName>
        <fullName evidence="2">Uncharacterized protein</fullName>
    </submittedName>
</protein>